<gene>
    <name evidence="1" type="ORF">BYL167_LOCUS62576</name>
</gene>
<reference evidence="1" key="1">
    <citation type="submission" date="2021-02" db="EMBL/GenBank/DDBJ databases">
        <authorList>
            <person name="Nowell W R."/>
        </authorList>
    </citation>
    <scope>NUCLEOTIDE SEQUENCE</scope>
</reference>
<comment type="caution">
    <text evidence="1">The sequence shown here is derived from an EMBL/GenBank/DDBJ whole genome shotgun (WGS) entry which is preliminary data.</text>
</comment>
<sequence length="75" mass="9083">DRQLENIDFDYAFDEFKPINVKLLDDDTKKTNRSAFHWTDIGGMEDIKQELIQTVQWRFQVRKKTTFRELTENSK</sequence>
<dbReference type="Proteomes" id="UP000681967">
    <property type="component" value="Unassembled WGS sequence"/>
</dbReference>
<dbReference type="EMBL" id="CAJOBH010234867">
    <property type="protein sequence ID" value="CAF5086436.1"/>
    <property type="molecule type" value="Genomic_DNA"/>
</dbReference>
<evidence type="ECO:0000313" key="1">
    <source>
        <dbReference type="EMBL" id="CAF5086436.1"/>
    </source>
</evidence>
<accession>A0A8S3EUP8</accession>
<protein>
    <submittedName>
        <fullName evidence="1">Uncharacterized protein</fullName>
    </submittedName>
</protein>
<feature type="non-terminal residue" evidence="1">
    <location>
        <position position="1"/>
    </location>
</feature>
<proteinExistence type="predicted"/>
<evidence type="ECO:0000313" key="2">
    <source>
        <dbReference type="Proteomes" id="UP000681967"/>
    </source>
</evidence>
<dbReference type="AlphaFoldDB" id="A0A8S3EUP8"/>
<organism evidence="1 2">
    <name type="scientific">Rotaria magnacalcarata</name>
    <dbReference type="NCBI Taxonomy" id="392030"/>
    <lineage>
        <taxon>Eukaryota</taxon>
        <taxon>Metazoa</taxon>
        <taxon>Spiralia</taxon>
        <taxon>Gnathifera</taxon>
        <taxon>Rotifera</taxon>
        <taxon>Eurotatoria</taxon>
        <taxon>Bdelloidea</taxon>
        <taxon>Philodinida</taxon>
        <taxon>Philodinidae</taxon>
        <taxon>Rotaria</taxon>
    </lineage>
</organism>
<name>A0A8S3EUP8_9BILA</name>